<evidence type="ECO:0000313" key="1">
    <source>
        <dbReference type="EMBL" id="KTS99255.1"/>
    </source>
</evidence>
<gene>
    <name evidence="1" type="ORF">RSA13_06015</name>
</gene>
<dbReference type="AlphaFoldDB" id="A0AB34VI69"/>
<name>A0AB34VI69_9GAMM</name>
<dbReference type="EMBL" id="LDSI01000008">
    <property type="protein sequence ID" value="KTS99255.1"/>
    <property type="molecule type" value="Genomic_DNA"/>
</dbReference>
<sequence length="347" mass="41154">MYLKTLKSLSKQDILTEEIIRQKFLKEHHIHAEIELSDESYGSFIIKADNFNFLITERPITYLNNKWARVTNLQRKMLDLKIPLPLYIGLGELVRDVNEILGDQTPLEASNRWLFERFSVEVAVSYYMNYFLKSESLSPYKSILFEAIEAFYLGYDHIAIMALFPVFEGGLRNLQNKILGTNSEDVQAEIFEKGLRKILLEWGRKQCADFDWHPGKDIYQEVEIDFFTHLNKQCDVINATLIFFNEILYLPSKRIDNSETQSFNRHIIIHLLKNNFDEPSNFIRIFMYLTHITFIESLYNNNVPFFWDGISDKDNEIAKFIRDRMEMQFSSRRNILENYGLNLYKRT</sequence>
<proteinExistence type="predicted"/>
<comment type="caution">
    <text evidence="1">The sequence shown here is derived from an EMBL/GenBank/DDBJ whole genome shotgun (WGS) entry which is preliminary data.</text>
</comment>
<protein>
    <submittedName>
        <fullName evidence="1">Uncharacterized protein</fullName>
    </submittedName>
</protein>
<accession>A0AB34VI69</accession>
<dbReference type="Proteomes" id="UP000072520">
    <property type="component" value="Unassembled WGS sequence"/>
</dbReference>
<evidence type="ECO:0000313" key="2">
    <source>
        <dbReference type="Proteomes" id="UP000072520"/>
    </source>
</evidence>
<organism evidence="1 2">
    <name type="scientific">Pantoea stewartii</name>
    <dbReference type="NCBI Taxonomy" id="66269"/>
    <lineage>
        <taxon>Bacteria</taxon>
        <taxon>Pseudomonadati</taxon>
        <taxon>Pseudomonadota</taxon>
        <taxon>Gammaproteobacteria</taxon>
        <taxon>Enterobacterales</taxon>
        <taxon>Erwiniaceae</taxon>
        <taxon>Pantoea</taxon>
    </lineage>
</organism>
<reference evidence="1 2" key="1">
    <citation type="journal article" date="2016" name="Front. Microbiol.">
        <title>Genomic Resource of Rice Seed Associated Bacteria.</title>
        <authorList>
            <person name="Midha S."/>
            <person name="Bansal K."/>
            <person name="Sharma S."/>
            <person name="Kumar N."/>
            <person name="Patil P.P."/>
            <person name="Chaudhry V."/>
            <person name="Patil P.B."/>
        </authorList>
    </citation>
    <scope>NUCLEOTIDE SEQUENCE [LARGE SCALE GENOMIC DNA]</scope>
    <source>
        <strain evidence="1 2">RSA13</strain>
    </source>
</reference>